<proteinExistence type="inferred from homology"/>
<evidence type="ECO:0000256" key="11">
    <source>
        <dbReference type="PIRSR" id="PIRSR000350-2"/>
    </source>
</evidence>
<keyword evidence="6 14" id="KW-0560">Oxidoreductase</keyword>
<dbReference type="InterPro" id="IPR050151">
    <property type="entry name" value="Class-I_Pyr_Nuc-Dis_Oxidored"/>
</dbReference>
<dbReference type="RefSeq" id="WP_136372464.1">
    <property type="nucleotide sequence ID" value="NZ_SSOB01000039.1"/>
</dbReference>
<dbReference type="PANTHER" id="PTHR22912:SF160">
    <property type="entry name" value="DIHYDROLIPOYL DEHYDROGENASE"/>
    <property type="match status" value="1"/>
</dbReference>
<evidence type="ECO:0000256" key="9">
    <source>
        <dbReference type="ARBA" id="ARBA00023284"/>
    </source>
</evidence>
<dbReference type="SUPFAM" id="SSF55424">
    <property type="entry name" value="FAD/NAD-linked reductases, dimerisation (C-terminal) domain"/>
    <property type="match status" value="1"/>
</dbReference>
<dbReference type="PRINTS" id="PR00411">
    <property type="entry name" value="PNDRDTASEI"/>
</dbReference>
<dbReference type="EC" id="1.8.1.4" evidence="2 14"/>
<evidence type="ECO:0000256" key="2">
    <source>
        <dbReference type="ARBA" id="ARBA00012608"/>
    </source>
</evidence>
<dbReference type="GO" id="GO:0050660">
    <property type="term" value="F:flavin adenine dinucleotide binding"/>
    <property type="evidence" value="ECO:0007669"/>
    <property type="project" value="InterPro"/>
</dbReference>
<dbReference type="InterPro" id="IPR036188">
    <property type="entry name" value="FAD/NAD-bd_sf"/>
</dbReference>
<evidence type="ECO:0000313" key="17">
    <source>
        <dbReference type="EMBL" id="THF74567.1"/>
    </source>
</evidence>
<feature type="active site" description="Proton acceptor" evidence="11">
    <location>
        <position position="447"/>
    </location>
</feature>
<gene>
    <name evidence="17" type="primary">lpdA</name>
    <name evidence="17" type="ORF">E6C55_24500</name>
</gene>
<dbReference type="InterPro" id="IPR012999">
    <property type="entry name" value="Pyr_OxRdtase_I_AS"/>
</dbReference>
<feature type="binding site" evidence="12">
    <location>
        <begin position="183"/>
        <end position="190"/>
    </location>
    <ligand>
        <name>NAD(+)</name>
        <dbReference type="ChEBI" id="CHEBI:57540"/>
    </ligand>
</feature>
<comment type="miscellaneous">
    <text evidence="14">The active site is a redox-active disulfide bond.</text>
</comment>
<dbReference type="SUPFAM" id="SSF51905">
    <property type="entry name" value="FAD/NAD(P)-binding domain"/>
    <property type="match status" value="1"/>
</dbReference>
<dbReference type="InterPro" id="IPR016156">
    <property type="entry name" value="FAD/NAD-linked_Rdtase_dimer_sf"/>
</dbReference>
<comment type="cofactor">
    <cofactor evidence="12 14">
        <name>FAD</name>
        <dbReference type="ChEBI" id="CHEBI:57692"/>
    </cofactor>
    <text evidence="12 14">Binds 1 FAD per subunit.</text>
</comment>
<feature type="domain" description="FAD/NAD(P)-binding" evidence="16">
    <location>
        <begin position="11"/>
        <end position="330"/>
    </location>
</feature>
<dbReference type="Pfam" id="PF02852">
    <property type="entry name" value="Pyr_redox_dim"/>
    <property type="match status" value="1"/>
</dbReference>
<feature type="binding site" evidence="12">
    <location>
        <position position="206"/>
    </location>
    <ligand>
        <name>NAD(+)</name>
        <dbReference type="ChEBI" id="CHEBI:57540"/>
    </ligand>
</feature>
<feature type="binding site" evidence="12">
    <location>
        <position position="315"/>
    </location>
    <ligand>
        <name>FAD</name>
        <dbReference type="ChEBI" id="CHEBI:57692"/>
    </ligand>
</feature>
<feature type="binding site" evidence="12">
    <location>
        <position position="273"/>
    </location>
    <ligand>
        <name>NAD(+)</name>
        <dbReference type="ChEBI" id="CHEBI:57540"/>
    </ligand>
</feature>
<accession>A0A4S4BIU8</accession>
<dbReference type="GO" id="GO:0004148">
    <property type="term" value="F:dihydrolipoyl dehydrogenase (NADH) activity"/>
    <property type="evidence" value="ECO:0007669"/>
    <property type="project" value="UniProtKB-EC"/>
</dbReference>
<evidence type="ECO:0000256" key="6">
    <source>
        <dbReference type="ARBA" id="ARBA00023002"/>
    </source>
</evidence>
<keyword evidence="4 14" id="KW-0285">Flavoprotein</keyword>
<dbReference type="PRINTS" id="PR00368">
    <property type="entry name" value="FADPNR"/>
</dbReference>
<feature type="disulfide bond" description="Redox-active" evidence="13">
    <location>
        <begin position="47"/>
        <end position="52"/>
    </location>
</feature>
<evidence type="ECO:0000256" key="3">
    <source>
        <dbReference type="ARBA" id="ARBA00016961"/>
    </source>
</evidence>
<dbReference type="PIRSF" id="PIRSF000350">
    <property type="entry name" value="Mercury_reductase_MerA"/>
    <property type="match status" value="1"/>
</dbReference>
<evidence type="ECO:0000256" key="4">
    <source>
        <dbReference type="ARBA" id="ARBA00022630"/>
    </source>
</evidence>
<comment type="similarity">
    <text evidence="1 14">Belongs to the class-I pyridine nucleotide-disulfide oxidoreductase family.</text>
</comment>
<dbReference type="GO" id="GO:0006103">
    <property type="term" value="P:2-oxoglutarate metabolic process"/>
    <property type="evidence" value="ECO:0007669"/>
    <property type="project" value="TreeGrafter"/>
</dbReference>
<organism evidence="17 18">
    <name type="scientific">Cohnella fermenti</name>
    <dbReference type="NCBI Taxonomy" id="2565925"/>
    <lineage>
        <taxon>Bacteria</taxon>
        <taxon>Bacillati</taxon>
        <taxon>Bacillota</taxon>
        <taxon>Bacilli</taxon>
        <taxon>Bacillales</taxon>
        <taxon>Paenibacillaceae</taxon>
        <taxon>Cohnella</taxon>
    </lineage>
</organism>
<keyword evidence="5 12" id="KW-0274">FAD</keyword>
<evidence type="ECO:0000256" key="7">
    <source>
        <dbReference type="ARBA" id="ARBA00023027"/>
    </source>
</evidence>
<dbReference type="OrthoDB" id="9800167at2"/>
<keyword evidence="8" id="KW-1015">Disulfide bond</keyword>
<evidence type="ECO:0000256" key="12">
    <source>
        <dbReference type="PIRSR" id="PIRSR000350-3"/>
    </source>
</evidence>
<evidence type="ECO:0000259" key="16">
    <source>
        <dbReference type="Pfam" id="PF07992"/>
    </source>
</evidence>
<keyword evidence="12" id="KW-0547">Nucleotide-binding</keyword>
<dbReference type="AlphaFoldDB" id="A0A4S4BIU8"/>
<dbReference type="InterPro" id="IPR001100">
    <property type="entry name" value="Pyr_nuc-diS_OxRdtase"/>
</dbReference>
<dbReference type="FunFam" id="3.30.390.30:FF:000001">
    <property type="entry name" value="Dihydrolipoyl dehydrogenase"/>
    <property type="match status" value="1"/>
</dbReference>
<evidence type="ECO:0000259" key="15">
    <source>
        <dbReference type="Pfam" id="PF02852"/>
    </source>
</evidence>
<keyword evidence="7 12" id="KW-0520">NAD</keyword>
<feature type="domain" description="Pyridine nucleotide-disulphide oxidoreductase dimerisation" evidence="15">
    <location>
        <begin position="349"/>
        <end position="454"/>
    </location>
</feature>
<comment type="catalytic activity">
    <reaction evidence="10 14">
        <text>N(6)-[(R)-dihydrolipoyl]-L-lysyl-[protein] + NAD(+) = N(6)-[(R)-lipoyl]-L-lysyl-[protein] + NADH + H(+)</text>
        <dbReference type="Rhea" id="RHEA:15045"/>
        <dbReference type="Rhea" id="RHEA-COMP:10474"/>
        <dbReference type="Rhea" id="RHEA-COMP:10475"/>
        <dbReference type="ChEBI" id="CHEBI:15378"/>
        <dbReference type="ChEBI" id="CHEBI:57540"/>
        <dbReference type="ChEBI" id="CHEBI:57945"/>
        <dbReference type="ChEBI" id="CHEBI:83099"/>
        <dbReference type="ChEBI" id="CHEBI:83100"/>
        <dbReference type="EC" id="1.8.1.4"/>
    </reaction>
</comment>
<keyword evidence="18" id="KW-1185">Reference proteome</keyword>
<dbReference type="NCBIfam" id="TIGR01350">
    <property type="entry name" value="lipoamide_DH"/>
    <property type="match status" value="1"/>
</dbReference>
<evidence type="ECO:0000256" key="8">
    <source>
        <dbReference type="ARBA" id="ARBA00023157"/>
    </source>
</evidence>
<evidence type="ECO:0000256" key="5">
    <source>
        <dbReference type="ARBA" id="ARBA00022827"/>
    </source>
</evidence>
<evidence type="ECO:0000256" key="14">
    <source>
        <dbReference type="RuleBase" id="RU003692"/>
    </source>
</evidence>
<dbReference type="Gene3D" id="3.30.390.30">
    <property type="match status" value="1"/>
</dbReference>
<sequence length="473" mass="50166">MVVGDASLDIDLLVIGAGPGGYVAAIRAAQLGQKVIIADKGNFGGVCLNVGCIPSKALINAAHHYEEMLHGDKYGLKAEGISVDFGKVQEYKGSVVNKMTSGVEMLLKANKVEMFRGEVMFINETEARLFNDQEAPRYRFKNCIIATGSRPIELKAFPFGGRILSSTEALSLAEVPKSMIVIGGGYIGAELGQMYSKFGTQITILEGADTIIPGFDKDMSQLVVKKMKKNNVEIVNGALAKSAEQTDKDITVTYEVKGETKTVTAEYLLVTVGRRPNTDGELGLDLIGVKVGERGLIEVDDQCRTNIKHIFAIGDIVPGAALAHKASYEAKVAAEAIAGLPSKVDYKCIPAVAFTDPECASVGYTEKEAKDKGLNVKSSKFPFGGNGRAVTLDGADGFMKIISDAETGLVYGAQIAGVESSNIIAELGLAIEMGATVEDIALTIHAHPTLGEITMDTAELALGHPIHTLAPKK</sequence>
<evidence type="ECO:0000256" key="10">
    <source>
        <dbReference type="ARBA" id="ARBA00049187"/>
    </source>
</evidence>
<dbReference type="InterPro" id="IPR004099">
    <property type="entry name" value="Pyr_nucl-diS_OxRdtase_dimer"/>
</dbReference>
<feature type="binding site" evidence="12">
    <location>
        <begin position="147"/>
        <end position="149"/>
    </location>
    <ligand>
        <name>FAD</name>
        <dbReference type="ChEBI" id="CHEBI:57692"/>
    </ligand>
</feature>
<evidence type="ECO:0000313" key="18">
    <source>
        <dbReference type="Proteomes" id="UP000310636"/>
    </source>
</evidence>
<evidence type="ECO:0000256" key="13">
    <source>
        <dbReference type="PIRSR" id="PIRSR000350-4"/>
    </source>
</evidence>
<reference evidence="17 18" key="1">
    <citation type="submission" date="2019-04" db="EMBL/GenBank/DDBJ databases">
        <title>Cohnella sp. nov. isolated from preserved vegetables.</title>
        <authorList>
            <person name="Lin S.-Y."/>
            <person name="Hung M.-H."/>
            <person name="Young C.-C."/>
        </authorList>
    </citation>
    <scope>NUCLEOTIDE SEQUENCE [LARGE SCALE GENOMIC DNA]</scope>
    <source>
        <strain evidence="17 18">CC-MHH1044</strain>
    </source>
</reference>
<dbReference type="Pfam" id="PF07992">
    <property type="entry name" value="Pyr_redox_2"/>
    <property type="match status" value="1"/>
</dbReference>
<name>A0A4S4BIU8_9BACL</name>
<dbReference type="EMBL" id="SSOB01000039">
    <property type="protein sequence ID" value="THF74567.1"/>
    <property type="molecule type" value="Genomic_DNA"/>
</dbReference>
<evidence type="ECO:0000256" key="1">
    <source>
        <dbReference type="ARBA" id="ARBA00007532"/>
    </source>
</evidence>
<dbReference type="Gene3D" id="3.50.50.60">
    <property type="entry name" value="FAD/NAD(P)-binding domain"/>
    <property type="match status" value="2"/>
</dbReference>
<dbReference type="PANTHER" id="PTHR22912">
    <property type="entry name" value="DISULFIDE OXIDOREDUCTASE"/>
    <property type="match status" value="1"/>
</dbReference>
<comment type="caution">
    <text evidence="17">The sequence shown here is derived from an EMBL/GenBank/DDBJ whole genome shotgun (WGS) entry which is preliminary data.</text>
</comment>
<dbReference type="InterPro" id="IPR006258">
    <property type="entry name" value="Lipoamide_DH"/>
</dbReference>
<keyword evidence="9 14" id="KW-0676">Redox-active center</keyword>
<feature type="binding site" evidence="12">
    <location>
        <position position="56"/>
    </location>
    <ligand>
        <name>FAD</name>
        <dbReference type="ChEBI" id="CHEBI:57692"/>
    </ligand>
</feature>
<protein>
    <recommendedName>
        <fullName evidence="3 14">Dihydrolipoyl dehydrogenase</fullName>
        <ecNumber evidence="2 14">1.8.1.4</ecNumber>
    </recommendedName>
</protein>
<dbReference type="InterPro" id="IPR023753">
    <property type="entry name" value="FAD/NAD-binding_dom"/>
</dbReference>
<dbReference type="Proteomes" id="UP000310636">
    <property type="component" value="Unassembled WGS sequence"/>
</dbReference>
<dbReference type="PROSITE" id="PS00076">
    <property type="entry name" value="PYRIDINE_REDOX_1"/>
    <property type="match status" value="1"/>
</dbReference>